<proteinExistence type="predicted"/>
<sequence>MTLTQQEIVELANEAFDEAQRICTAAGGVAGLDEHAGRDFDRANFASTWLYDRAKRT</sequence>
<gene>
    <name evidence="1" type="ORF">SPF06_00805</name>
</gene>
<organism evidence="1 2">
    <name type="scientific">Sinomonas terricola</name>
    <dbReference type="NCBI Taxonomy" id="3110330"/>
    <lineage>
        <taxon>Bacteria</taxon>
        <taxon>Bacillati</taxon>
        <taxon>Actinomycetota</taxon>
        <taxon>Actinomycetes</taxon>
        <taxon>Micrococcales</taxon>
        <taxon>Micrococcaceae</taxon>
        <taxon>Sinomonas</taxon>
    </lineage>
</organism>
<dbReference type="RefSeq" id="WP_323277016.1">
    <property type="nucleotide sequence ID" value="NZ_JAYGGQ010000001.1"/>
</dbReference>
<reference evidence="1 2" key="1">
    <citation type="submission" date="2023-12" db="EMBL/GenBank/DDBJ databases">
        <title>Sinomonas terricola sp. nov, isolated from litchi orchard soil in Guangdong, PR China.</title>
        <authorList>
            <person name="Jiaxin W."/>
            <person name="Yang Z."/>
            <person name="Honghui Z."/>
        </authorList>
    </citation>
    <scope>NUCLEOTIDE SEQUENCE [LARGE SCALE GENOMIC DNA]</scope>
    <source>
        <strain evidence="1 2">JGH33</strain>
    </source>
</reference>
<keyword evidence="2" id="KW-1185">Reference proteome</keyword>
<evidence type="ECO:0000313" key="2">
    <source>
        <dbReference type="Proteomes" id="UP001304769"/>
    </source>
</evidence>
<accession>A0ABU5T0S0</accession>
<evidence type="ECO:0000313" key="1">
    <source>
        <dbReference type="EMBL" id="MEA5453249.1"/>
    </source>
</evidence>
<dbReference type="EMBL" id="JAYGGQ010000001">
    <property type="protein sequence ID" value="MEA5453249.1"/>
    <property type="molecule type" value="Genomic_DNA"/>
</dbReference>
<protein>
    <submittedName>
        <fullName evidence="1">Uncharacterized protein</fullName>
    </submittedName>
</protein>
<name>A0ABU5T0S0_9MICC</name>
<comment type="caution">
    <text evidence="1">The sequence shown here is derived from an EMBL/GenBank/DDBJ whole genome shotgun (WGS) entry which is preliminary data.</text>
</comment>
<dbReference type="Proteomes" id="UP001304769">
    <property type="component" value="Unassembled WGS sequence"/>
</dbReference>